<gene>
    <name evidence="7" type="ORF">OEA41_007287</name>
</gene>
<evidence type="ECO:0000256" key="2">
    <source>
        <dbReference type="ARBA" id="ARBA00004496"/>
    </source>
</evidence>
<feature type="compositionally biased region" description="Basic and acidic residues" evidence="5">
    <location>
        <begin position="176"/>
        <end position="211"/>
    </location>
</feature>
<dbReference type="InterPro" id="IPR013910">
    <property type="entry name" value="TF_PAP1"/>
</dbReference>
<dbReference type="Gene3D" id="1.10.238.100">
    <property type="entry name" value="YAP1 redox domain. Chain B"/>
    <property type="match status" value="1"/>
</dbReference>
<dbReference type="EMBL" id="JASNWA010000004">
    <property type="protein sequence ID" value="KAK3175965.1"/>
    <property type="molecule type" value="Genomic_DNA"/>
</dbReference>
<accession>A0AAE0DQD1</accession>
<dbReference type="Pfam" id="PF08601">
    <property type="entry name" value="PAP1"/>
    <property type="match status" value="1"/>
</dbReference>
<feature type="compositionally biased region" description="Polar residues" evidence="5">
    <location>
        <begin position="66"/>
        <end position="84"/>
    </location>
</feature>
<dbReference type="PANTHER" id="PTHR40621">
    <property type="entry name" value="TRANSCRIPTION FACTOR KAPC-RELATED"/>
    <property type="match status" value="1"/>
</dbReference>
<evidence type="ECO:0000259" key="6">
    <source>
        <dbReference type="PROSITE" id="PS50217"/>
    </source>
</evidence>
<dbReference type="AlphaFoldDB" id="A0AAE0DQD1"/>
<name>A0AAE0DQD1_9LECA</name>
<evidence type="ECO:0000256" key="1">
    <source>
        <dbReference type="ARBA" id="ARBA00004123"/>
    </source>
</evidence>
<keyword evidence="8" id="KW-1185">Reference proteome</keyword>
<dbReference type="InterPro" id="IPR004827">
    <property type="entry name" value="bZIP"/>
</dbReference>
<dbReference type="GO" id="GO:0090575">
    <property type="term" value="C:RNA polymerase II transcription regulator complex"/>
    <property type="evidence" value="ECO:0007669"/>
    <property type="project" value="TreeGrafter"/>
</dbReference>
<dbReference type="Pfam" id="PF00170">
    <property type="entry name" value="bZIP_1"/>
    <property type="match status" value="1"/>
</dbReference>
<dbReference type="SMART" id="SM00338">
    <property type="entry name" value="BRLZ"/>
    <property type="match status" value="1"/>
</dbReference>
<evidence type="ECO:0000313" key="7">
    <source>
        <dbReference type="EMBL" id="KAK3175965.1"/>
    </source>
</evidence>
<comment type="subcellular location">
    <subcellularLocation>
        <location evidence="2">Cytoplasm</location>
    </subcellularLocation>
    <subcellularLocation>
        <location evidence="1">Nucleus</location>
    </subcellularLocation>
</comment>
<feature type="region of interest" description="Disordered" evidence="5">
    <location>
        <begin position="275"/>
        <end position="332"/>
    </location>
</feature>
<feature type="compositionally biased region" description="Polar residues" evidence="5">
    <location>
        <begin position="23"/>
        <end position="53"/>
    </location>
</feature>
<proteinExistence type="inferred from homology"/>
<dbReference type="FunFam" id="1.20.5.170:FF:000067">
    <property type="entry name" value="BZIP transcription factor"/>
    <property type="match status" value="1"/>
</dbReference>
<feature type="compositionally biased region" description="Polar residues" evidence="5">
    <location>
        <begin position="313"/>
        <end position="332"/>
    </location>
</feature>
<protein>
    <recommendedName>
        <fullName evidence="6">BZIP domain-containing protein</fullName>
    </recommendedName>
</protein>
<dbReference type="InterPro" id="IPR023167">
    <property type="entry name" value="Yap1_redox_dom_sf"/>
</dbReference>
<dbReference type="GO" id="GO:0001228">
    <property type="term" value="F:DNA-binding transcription activator activity, RNA polymerase II-specific"/>
    <property type="evidence" value="ECO:0007669"/>
    <property type="project" value="TreeGrafter"/>
</dbReference>
<comment type="similarity">
    <text evidence="4">Belongs to the bZIP family. YAP subfamily.</text>
</comment>
<dbReference type="SUPFAM" id="SSF111430">
    <property type="entry name" value="YAP1 redox domain"/>
    <property type="match status" value="1"/>
</dbReference>
<dbReference type="GO" id="GO:0000976">
    <property type="term" value="F:transcription cis-regulatory region binding"/>
    <property type="evidence" value="ECO:0007669"/>
    <property type="project" value="InterPro"/>
</dbReference>
<dbReference type="CDD" id="cd14688">
    <property type="entry name" value="bZIP_YAP"/>
    <property type="match status" value="1"/>
</dbReference>
<sequence length="670" mass="72052">MNGTAFGPDLSLTPSQEGLLRTALSSNNPTKSSPQTASTRPSANARSSSDQKYNANSAMANGANMYTSPIQQTPGSGQLSNFDESPSFLDYDLDDGNFDWDNSGDQLFGDLPGTEFNDDSEHHDKRKASSGEDDEEEGSSKRREGNDKGAKKPGRKPLTGEPTTKRKAQNRAAQRAFRERKERHLKDLETKVDELEKTSETTNHENGRLRAQVDKLNMELKEYRKRLSLNSTGASHSPPQSATRSFYNSNGSDFQFAFPKFGDLPGSFLNNGSIAKTTSPPLAGQRSASASSSSLPGFTRKPSSDSASSKSPTNLNGTTASPQTYQRSSNSFDSNKFGELSGLFSPSILENASRSSSADYVSYPSNKTASLNGLARPGSISSTNGQAHIANGRHASSASITNSPASSMSHALDSSCGTTPESSADSPDNRKSSEGNLQTINEEAMSLSKSGGKKSFYDGWAEACGSIAEPVPPMLTESNGVPAASNMAKSDINGIDWFAQQNGGQFDPVLFGDYRDPQDNILSNNAFGNFFNDAFPTQDFSSPYNTGDFASPPAKQDLMQQVDKQKEGSPLEVVPGDEARQFITCGKLWFVRSHPIQHTFLTFPRRRDRVQTSKKAQSGQVDMDDLCSQLKSKAKCSGKGAVIAEKDVDAILGPASPAPAESNDFLEMFS</sequence>
<dbReference type="PROSITE" id="PS00036">
    <property type="entry name" value="BZIP_BASIC"/>
    <property type="match status" value="1"/>
</dbReference>
<reference evidence="7" key="1">
    <citation type="submission" date="2022-11" db="EMBL/GenBank/DDBJ databases">
        <title>Chromosomal genome sequence assembly and mating type (MAT) locus characterization of the leprose asexual lichenized fungus Lepraria neglecta (Nyl.) Erichsen.</title>
        <authorList>
            <person name="Allen J.L."/>
            <person name="Pfeffer B."/>
        </authorList>
    </citation>
    <scope>NUCLEOTIDE SEQUENCE</scope>
    <source>
        <strain evidence="7">Allen 5258</strain>
    </source>
</reference>
<feature type="region of interest" description="Disordered" evidence="5">
    <location>
        <begin position="392"/>
        <end position="435"/>
    </location>
</feature>
<feature type="compositionally biased region" description="Low complexity" evidence="5">
    <location>
        <begin position="54"/>
        <end position="65"/>
    </location>
</feature>
<feature type="compositionally biased region" description="Low complexity" evidence="5">
    <location>
        <begin position="395"/>
        <end position="409"/>
    </location>
</feature>
<feature type="compositionally biased region" description="Basic and acidic residues" evidence="5">
    <location>
        <begin position="119"/>
        <end position="130"/>
    </location>
</feature>
<evidence type="ECO:0000256" key="3">
    <source>
        <dbReference type="ARBA" id="ARBA00023242"/>
    </source>
</evidence>
<evidence type="ECO:0000256" key="4">
    <source>
        <dbReference type="ARBA" id="ARBA00038132"/>
    </source>
</evidence>
<dbReference type="GO" id="GO:0034599">
    <property type="term" value="P:cellular response to oxidative stress"/>
    <property type="evidence" value="ECO:0007669"/>
    <property type="project" value="UniProtKB-ARBA"/>
</dbReference>
<feature type="region of interest" description="Disordered" evidence="5">
    <location>
        <begin position="228"/>
        <end position="247"/>
    </location>
</feature>
<dbReference type="InterPro" id="IPR046347">
    <property type="entry name" value="bZIP_sf"/>
</dbReference>
<evidence type="ECO:0000313" key="8">
    <source>
        <dbReference type="Proteomes" id="UP001276659"/>
    </source>
</evidence>
<dbReference type="GO" id="GO:0005737">
    <property type="term" value="C:cytoplasm"/>
    <property type="evidence" value="ECO:0007669"/>
    <property type="project" value="UniProtKB-SubCell"/>
</dbReference>
<dbReference type="PROSITE" id="PS50217">
    <property type="entry name" value="BZIP"/>
    <property type="match status" value="1"/>
</dbReference>
<keyword evidence="3" id="KW-0539">Nucleus</keyword>
<dbReference type="PANTHER" id="PTHR40621:SF6">
    <property type="entry name" value="AP-1-LIKE TRANSCRIPTION FACTOR YAP1-RELATED"/>
    <property type="match status" value="1"/>
</dbReference>
<organism evidence="7 8">
    <name type="scientific">Lepraria neglecta</name>
    <dbReference type="NCBI Taxonomy" id="209136"/>
    <lineage>
        <taxon>Eukaryota</taxon>
        <taxon>Fungi</taxon>
        <taxon>Dikarya</taxon>
        <taxon>Ascomycota</taxon>
        <taxon>Pezizomycotina</taxon>
        <taxon>Lecanoromycetes</taxon>
        <taxon>OSLEUM clade</taxon>
        <taxon>Lecanoromycetidae</taxon>
        <taxon>Lecanorales</taxon>
        <taxon>Lecanorineae</taxon>
        <taxon>Stereocaulaceae</taxon>
        <taxon>Lepraria</taxon>
    </lineage>
</organism>
<feature type="domain" description="BZIP" evidence="6">
    <location>
        <begin position="160"/>
        <end position="223"/>
    </location>
</feature>
<dbReference type="Gene3D" id="1.20.5.170">
    <property type="match status" value="1"/>
</dbReference>
<dbReference type="InterPro" id="IPR050936">
    <property type="entry name" value="AP-1-like"/>
</dbReference>
<feature type="region of interest" description="Disordered" evidence="5">
    <location>
        <begin position="1"/>
        <end position="211"/>
    </location>
</feature>
<dbReference type="SUPFAM" id="SSF57959">
    <property type="entry name" value="Leucine zipper domain"/>
    <property type="match status" value="1"/>
</dbReference>
<dbReference type="Proteomes" id="UP001276659">
    <property type="component" value="Unassembled WGS sequence"/>
</dbReference>
<comment type="caution">
    <text evidence="7">The sequence shown here is derived from an EMBL/GenBank/DDBJ whole genome shotgun (WGS) entry which is preliminary data.</text>
</comment>
<evidence type="ECO:0000256" key="5">
    <source>
        <dbReference type="SAM" id="MobiDB-lite"/>
    </source>
</evidence>
<feature type="compositionally biased region" description="Polar residues" evidence="5">
    <location>
        <begin position="415"/>
        <end position="426"/>
    </location>
</feature>
<feature type="compositionally biased region" description="Basic and acidic residues" evidence="5">
    <location>
        <begin position="138"/>
        <end position="150"/>
    </location>
</feature>